<keyword evidence="1" id="KW-0255">Endonuclease</keyword>
<dbReference type="GO" id="GO:0004519">
    <property type="term" value="F:endonuclease activity"/>
    <property type="evidence" value="ECO:0007669"/>
    <property type="project" value="UniProtKB-KW"/>
</dbReference>
<dbReference type="AlphaFoldDB" id="A0AAT9HT32"/>
<sequence>MVRRQQAEARRSKPAPCLHCGSAERRPRSNGPYCSWECFNEDRYGRTGTFARWLAGWQSGEVSGTREDGRPDWRVRQALVLLRGQRCETCGWAEINPVSGRVPLHVDHVDGDRTKNRPEDVRLLCPNCHALTPNYQHLNNPKVQPVRQRRSRRYKEVWLGERAT</sequence>
<gene>
    <name evidence="1" type="ORF">SHKM778_68740</name>
</gene>
<keyword evidence="1" id="KW-0540">Nuclease</keyword>
<protein>
    <submittedName>
        <fullName evidence="1">HNH endonuclease</fullName>
    </submittedName>
</protein>
<reference evidence="1" key="2">
    <citation type="submission" date="2024-07" db="EMBL/GenBank/DDBJ databases">
        <title>Streptomyces haneummycinica sp. nov., a new antibiotic-producing actinobacterium isolated from marine sediment.</title>
        <authorList>
            <person name="Uemura M."/>
            <person name="Hamada M."/>
            <person name="Hirano S."/>
            <person name="Kobayashi K."/>
            <person name="Ohshiro T."/>
            <person name="Kobayashi T."/>
            <person name="Terahara T."/>
        </authorList>
    </citation>
    <scope>NUCLEOTIDE SEQUENCE</scope>
    <source>
        <strain evidence="1">KM77-8</strain>
    </source>
</reference>
<organism evidence="1">
    <name type="scientific">Streptomyces haneummycinicus</name>
    <dbReference type="NCBI Taxonomy" id="3074435"/>
    <lineage>
        <taxon>Bacteria</taxon>
        <taxon>Bacillati</taxon>
        <taxon>Actinomycetota</taxon>
        <taxon>Actinomycetes</taxon>
        <taxon>Kitasatosporales</taxon>
        <taxon>Streptomycetaceae</taxon>
        <taxon>Streptomyces</taxon>
    </lineage>
</organism>
<name>A0AAT9HT32_9ACTN</name>
<dbReference type="CDD" id="cd00085">
    <property type="entry name" value="HNHc"/>
    <property type="match status" value="1"/>
</dbReference>
<proteinExistence type="predicted"/>
<keyword evidence="1" id="KW-0378">Hydrolase</keyword>
<dbReference type="InterPro" id="IPR003615">
    <property type="entry name" value="HNH_nuc"/>
</dbReference>
<evidence type="ECO:0000313" key="1">
    <source>
        <dbReference type="EMBL" id="BFO20486.1"/>
    </source>
</evidence>
<dbReference type="EMBL" id="AP035768">
    <property type="protein sequence ID" value="BFO20486.1"/>
    <property type="molecule type" value="Genomic_DNA"/>
</dbReference>
<accession>A0AAT9HT32</accession>
<reference evidence="1" key="1">
    <citation type="submission" date="2024-06" db="EMBL/GenBank/DDBJ databases">
        <authorList>
            <consortium name="consrtm"/>
            <person name="Uemura M."/>
            <person name="Terahara T."/>
        </authorList>
    </citation>
    <scope>NUCLEOTIDE SEQUENCE</scope>
    <source>
        <strain evidence="1">KM77-8</strain>
    </source>
</reference>